<organism evidence="1 2">
    <name type="scientific">Nocardioides pinisoli</name>
    <dbReference type="NCBI Taxonomy" id="2950279"/>
    <lineage>
        <taxon>Bacteria</taxon>
        <taxon>Bacillati</taxon>
        <taxon>Actinomycetota</taxon>
        <taxon>Actinomycetes</taxon>
        <taxon>Propionibacteriales</taxon>
        <taxon>Nocardioidaceae</taxon>
        <taxon>Nocardioides</taxon>
    </lineage>
</organism>
<proteinExistence type="predicted"/>
<dbReference type="EMBL" id="JANARS010000006">
    <property type="protein sequence ID" value="MCP3423050.1"/>
    <property type="molecule type" value="Genomic_DNA"/>
</dbReference>
<evidence type="ECO:0000313" key="1">
    <source>
        <dbReference type="EMBL" id="MCP3423050.1"/>
    </source>
</evidence>
<accession>A0ABT1KZ48</accession>
<name>A0ABT1KZ48_9ACTN</name>
<keyword evidence="2" id="KW-1185">Reference proteome</keyword>
<comment type="caution">
    <text evidence="1">The sequence shown here is derived from an EMBL/GenBank/DDBJ whole genome shotgun (WGS) entry which is preliminary data.</text>
</comment>
<protein>
    <submittedName>
        <fullName evidence="1">Uncharacterized protein</fullName>
    </submittedName>
</protein>
<evidence type="ECO:0000313" key="2">
    <source>
        <dbReference type="Proteomes" id="UP001204524"/>
    </source>
</evidence>
<gene>
    <name evidence="1" type="ORF">NCI01_14695</name>
</gene>
<sequence>MAISEIVGVYDADGGLLGEVAYVWGKVRGTRHCGLCDITHATVRRKREWDRMVATLPVPVRMLHLNEVDEAQAAAVAATRAPVVLALDGGAWRELVGAQELDEMDGSVAAFEAVVRSRLAVRDEA</sequence>
<reference evidence="1 2" key="1">
    <citation type="submission" date="2022-06" db="EMBL/GenBank/DDBJ databases">
        <authorList>
            <person name="So Y."/>
        </authorList>
    </citation>
    <scope>NUCLEOTIDE SEQUENCE [LARGE SCALE GENOMIC DNA]</scope>
    <source>
        <strain evidence="1 2">STR3</strain>
    </source>
</reference>
<dbReference type="RefSeq" id="WP_254182247.1">
    <property type="nucleotide sequence ID" value="NZ_JANARS010000006.1"/>
</dbReference>
<dbReference type="Proteomes" id="UP001204524">
    <property type="component" value="Unassembled WGS sequence"/>
</dbReference>